<dbReference type="InParanoid" id="A0A2P6MQI9"/>
<dbReference type="Proteomes" id="UP000241769">
    <property type="component" value="Unassembled WGS sequence"/>
</dbReference>
<comment type="caution">
    <text evidence="2">The sequence shown here is derived from an EMBL/GenBank/DDBJ whole genome shotgun (WGS) entry which is preliminary data.</text>
</comment>
<feature type="region of interest" description="Disordered" evidence="1">
    <location>
        <begin position="1"/>
        <end position="21"/>
    </location>
</feature>
<accession>A0A2P6MQI9</accession>
<evidence type="ECO:0000256" key="1">
    <source>
        <dbReference type="SAM" id="MobiDB-lite"/>
    </source>
</evidence>
<gene>
    <name evidence="2" type="ORF">PROFUN_08161</name>
</gene>
<reference evidence="2 3" key="1">
    <citation type="journal article" date="2018" name="Genome Biol. Evol.">
        <title>Multiple Roots of Fruiting Body Formation in Amoebozoa.</title>
        <authorList>
            <person name="Hillmann F."/>
            <person name="Forbes G."/>
            <person name="Novohradska S."/>
            <person name="Ferling I."/>
            <person name="Riege K."/>
            <person name="Groth M."/>
            <person name="Westermann M."/>
            <person name="Marz M."/>
            <person name="Spaller T."/>
            <person name="Winckler T."/>
            <person name="Schaap P."/>
            <person name="Glockner G."/>
        </authorList>
    </citation>
    <scope>NUCLEOTIDE SEQUENCE [LARGE SCALE GENOMIC DNA]</scope>
    <source>
        <strain evidence="2 3">Jena</strain>
    </source>
</reference>
<protein>
    <submittedName>
        <fullName evidence="2">Uncharacterized protein</fullName>
    </submittedName>
</protein>
<dbReference type="EMBL" id="MDYQ01000520">
    <property type="protein sequence ID" value="PRP73968.1"/>
    <property type="molecule type" value="Genomic_DNA"/>
</dbReference>
<evidence type="ECO:0000313" key="2">
    <source>
        <dbReference type="EMBL" id="PRP73968.1"/>
    </source>
</evidence>
<evidence type="ECO:0000313" key="3">
    <source>
        <dbReference type="Proteomes" id="UP000241769"/>
    </source>
</evidence>
<name>A0A2P6MQI9_9EUKA</name>
<feature type="compositionally biased region" description="Polar residues" evidence="1">
    <location>
        <begin position="11"/>
        <end position="21"/>
    </location>
</feature>
<proteinExistence type="predicted"/>
<organism evidence="2 3">
    <name type="scientific">Planoprotostelium fungivorum</name>
    <dbReference type="NCBI Taxonomy" id="1890364"/>
    <lineage>
        <taxon>Eukaryota</taxon>
        <taxon>Amoebozoa</taxon>
        <taxon>Evosea</taxon>
        <taxon>Variosea</taxon>
        <taxon>Cavosteliida</taxon>
        <taxon>Cavosteliaceae</taxon>
        <taxon>Planoprotostelium</taxon>
    </lineage>
</organism>
<dbReference type="AlphaFoldDB" id="A0A2P6MQI9"/>
<sequence>MTTTEHFHPTGRTNTSKSSIEGTLSIGNRCPRCVAADLVQRWPQEGCERPRKEVIKDEKNQLLRPARQLYLYNYQPKNLVDILAP</sequence>
<keyword evidence="3" id="KW-1185">Reference proteome</keyword>